<evidence type="ECO:0000256" key="3">
    <source>
        <dbReference type="ARBA" id="ARBA00022558"/>
    </source>
</evidence>
<sequence length="252" mass="27505">MFALSSLPAGIVLFCLTMGVAQAGIVINGTRQIYPEPRREITVQVTNDDASAPRLVQVWMDGGDPQAAAERSEVPFSISPPVFRVDPGKSQAIRLAYTREPLPSDRESVFWLNVLEVPPNGAGAQADANQVRFAFRIRTKVFFRPQDLPGTAHDAADQLQWRVLAGRPALLRVHNPTPYYVTFHEVALVTGAGRMPTEHQGMVAPYASLDLALPGTLGELPTGAQVQFQYINDFGGFSAPRQASFNDSHLKP</sequence>
<evidence type="ECO:0000256" key="9">
    <source>
        <dbReference type="SAM" id="SignalP"/>
    </source>
</evidence>
<dbReference type="SUPFAM" id="SSF49584">
    <property type="entry name" value="Periplasmic chaperone C-domain"/>
    <property type="match status" value="1"/>
</dbReference>
<dbReference type="GO" id="GO:0030288">
    <property type="term" value="C:outer membrane-bounded periplasmic space"/>
    <property type="evidence" value="ECO:0007669"/>
    <property type="project" value="InterPro"/>
</dbReference>
<feature type="domain" description="Pili assembly chaperone C-terminal" evidence="11">
    <location>
        <begin position="173"/>
        <end position="237"/>
    </location>
</feature>
<dbReference type="InterPro" id="IPR016147">
    <property type="entry name" value="Pili_assmbl_chaperone_N"/>
</dbReference>
<dbReference type="InterPro" id="IPR018046">
    <property type="entry name" value="Pili_assmbl_chaperone_CS"/>
</dbReference>
<proteinExistence type="inferred from homology"/>
<dbReference type="InterPro" id="IPR013783">
    <property type="entry name" value="Ig-like_fold"/>
</dbReference>
<feature type="signal peptide" evidence="9">
    <location>
        <begin position="1"/>
        <end position="23"/>
    </location>
</feature>
<evidence type="ECO:0000313" key="13">
    <source>
        <dbReference type="Proteomes" id="UP000531950"/>
    </source>
</evidence>
<evidence type="ECO:0000256" key="1">
    <source>
        <dbReference type="ARBA" id="ARBA00004418"/>
    </source>
</evidence>
<evidence type="ECO:0000256" key="5">
    <source>
        <dbReference type="ARBA" id="ARBA00022764"/>
    </source>
</evidence>
<dbReference type="Pfam" id="PF00345">
    <property type="entry name" value="PapD_N"/>
    <property type="match status" value="1"/>
</dbReference>
<name>A0A7Y8ELY4_9PSED</name>
<dbReference type="PROSITE" id="PS00635">
    <property type="entry name" value="PILI_CHAPERONE"/>
    <property type="match status" value="1"/>
</dbReference>
<dbReference type="RefSeq" id="WP_177079768.1">
    <property type="nucleotide sequence ID" value="NZ_JACARG010000067.1"/>
</dbReference>
<evidence type="ECO:0000256" key="7">
    <source>
        <dbReference type="ARBA" id="ARBA00023319"/>
    </source>
</evidence>
<feature type="chain" id="PRO_5031232589" evidence="9">
    <location>
        <begin position="24"/>
        <end position="252"/>
    </location>
</feature>
<dbReference type="PANTHER" id="PTHR30251:SF2">
    <property type="entry name" value="FIMBRIAL CHAPERONE YADV-RELATED"/>
    <property type="match status" value="1"/>
</dbReference>
<dbReference type="Pfam" id="PF02753">
    <property type="entry name" value="PapD_C"/>
    <property type="match status" value="1"/>
</dbReference>
<dbReference type="Gene3D" id="2.60.40.10">
    <property type="entry name" value="Immunoglobulins"/>
    <property type="match status" value="2"/>
</dbReference>
<evidence type="ECO:0000256" key="4">
    <source>
        <dbReference type="ARBA" id="ARBA00022729"/>
    </source>
</evidence>
<comment type="subcellular location">
    <subcellularLocation>
        <location evidence="1 8">Periplasm</location>
    </subcellularLocation>
</comment>
<organism evidence="12 13">
    <name type="scientific">Pseudomonas yamanorum</name>
    <dbReference type="NCBI Taxonomy" id="515393"/>
    <lineage>
        <taxon>Bacteria</taxon>
        <taxon>Pseudomonadati</taxon>
        <taxon>Pseudomonadota</taxon>
        <taxon>Gammaproteobacteria</taxon>
        <taxon>Pseudomonadales</taxon>
        <taxon>Pseudomonadaceae</taxon>
        <taxon>Pseudomonas</taxon>
    </lineage>
</organism>
<keyword evidence="6 8" id="KW-0143">Chaperone</keyword>
<keyword evidence="5" id="KW-0574">Periplasm</keyword>
<dbReference type="PANTHER" id="PTHR30251">
    <property type="entry name" value="PILUS ASSEMBLY CHAPERONE"/>
    <property type="match status" value="1"/>
</dbReference>
<evidence type="ECO:0000313" key="12">
    <source>
        <dbReference type="EMBL" id="NWE17079.1"/>
    </source>
</evidence>
<dbReference type="EMBL" id="JACARG010000067">
    <property type="protein sequence ID" value="NWE17079.1"/>
    <property type="molecule type" value="Genomic_DNA"/>
</dbReference>
<keyword evidence="4 9" id="KW-0732">Signal</keyword>
<evidence type="ECO:0000256" key="6">
    <source>
        <dbReference type="ARBA" id="ARBA00023186"/>
    </source>
</evidence>
<keyword evidence="3" id="KW-1029">Fimbrium biogenesis</keyword>
<evidence type="ECO:0000259" key="10">
    <source>
        <dbReference type="Pfam" id="PF00345"/>
    </source>
</evidence>
<evidence type="ECO:0000256" key="2">
    <source>
        <dbReference type="ARBA" id="ARBA00007399"/>
    </source>
</evidence>
<dbReference type="InterPro" id="IPR016148">
    <property type="entry name" value="Pili_assmbl_chaperone_C"/>
</dbReference>
<dbReference type="PRINTS" id="PR00969">
    <property type="entry name" value="CHAPERONPILI"/>
</dbReference>
<evidence type="ECO:0000256" key="8">
    <source>
        <dbReference type="RuleBase" id="RU003918"/>
    </source>
</evidence>
<dbReference type="InterPro" id="IPR001829">
    <property type="entry name" value="Pili_assmbl_chaperone_bac"/>
</dbReference>
<comment type="similarity">
    <text evidence="2 8">Belongs to the periplasmic pilus chaperone family.</text>
</comment>
<gene>
    <name evidence="12" type="ORF">HX822_29395</name>
</gene>
<feature type="domain" description="Pili assembly chaperone N-terminal" evidence="10">
    <location>
        <begin position="24"/>
        <end position="148"/>
    </location>
</feature>
<dbReference type="AlphaFoldDB" id="A0A7Y8ELY4"/>
<evidence type="ECO:0000259" key="11">
    <source>
        <dbReference type="Pfam" id="PF02753"/>
    </source>
</evidence>
<protein>
    <submittedName>
        <fullName evidence="12">Fimbria/pilus periplasmic chaperone</fullName>
    </submittedName>
</protein>
<comment type="caution">
    <text evidence="12">The sequence shown here is derived from an EMBL/GenBank/DDBJ whole genome shotgun (WGS) entry which is preliminary data.</text>
</comment>
<dbReference type="InterPro" id="IPR008962">
    <property type="entry name" value="PapD-like_sf"/>
</dbReference>
<dbReference type="GO" id="GO:0071555">
    <property type="term" value="P:cell wall organization"/>
    <property type="evidence" value="ECO:0007669"/>
    <property type="project" value="InterPro"/>
</dbReference>
<keyword evidence="7" id="KW-0393">Immunoglobulin domain</keyword>
<dbReference type="InterPro" id="IPR036316">
    <property type="entry name" value="Pili_assmbl_chap_C_dom_sf"/>
</dbReference>
<dbReference type="InterPro" id="IPR050643">
    <property type="entry name" value="Periplasmic_pilus_chap"/>
</dbReference>
<dbReference type="Proteomes" id="UP000531950">
    <property type="component" value="Unassembled WGS sequence"/>
</dbReference>
<dbReference type="SUPFAM" id="SSF49354">
    <property type="entry name" value="PapD-like"/>
    <property type="match status" value="1"/>
</dbReference>
<accession>A0A7Y8ELY4</accession>
<reference evidence="12 13" key="1">
    <citation type="submission" date="2020-04" db="EMBL/GenBank/DDBJ databases">
        <title>Molecular characterization of pseudomonads from Agaricus bisporus reveal novel blotch 2 pathogens in Western Europe.</title>
        <authorList>
            <person name="Taparia T."/>
            <person name="Krijger M."/>
            <person name="Haynes E."/>
            <person name="Elpinstone J.G."/>
            <person name="Noble R."/>
            <person name="Van Der Wolf J."/>
        </authorList>
    </citation>
    <scope>NUCLEOTIDE SEQUENCE [LARGE SCALE GENOMIC DNA]</scope>
    <source>
        <strain evidence="12 13">IPO3782</strain>
    </source>
</reference>